<accession>A0A0G1BAQ3</accession>
<dbReference type="AlphaFoldDB" id="A0A0G1BAQ3"/>
<comment type="caution">
    <text evidence="1">The sequence shown here is derived from an EMBL/GenBank/DDBJ whole genome shotgun (WGS) entry which is preliminary data.</text>
</comment>
<proteinExistence type="predicted"/>
<name>A0A0G1BAQ3_9BACT</name>
<protein>
    <submittedName>
        <fullName evidence="1">Uncharacterized protein</fullName>
    </submittedName>
</protein>
<dbReference type="Proteomes" id="UP000033867">
    <property type="component" value="Unassembled WGS sequence"/>
</dbReference>
<sequence>MSIGNWEEDRRFAELFDPKFAHKYYKNPEEHLSQMAAIIERNAVCGKCGKKEMKVVSVTEKKMVCKSCGHTPE</sequence>
<dbReference type="EMBL" id="LCEK01000053">
    <property type="protein sequence ID" value="KKS70455.1"/>
    <property type="molecule type" value="Genomic_DNA"/>
</dbReference>
<reference evidence="1 2" key="1">
    <citation type="journal article" date="2015" name="Nature">
        <title>rRNA introns, odd ribosomes, and small enigmatic genomes across a large radiation of phyla.</title>
        <authorList>
            <person name="Brown C.T."/>
            <person name="Hug L.A."/>
            <person name="Thomas B.C."/>
            <person name="Sharon I."/>
            <person name="Castelle C.J."/>
            <person name="Singh A."/>
            <person name="Wilkins M.J."/>
            <person name="Williams K.H."/>
            <person name="Banfield J.F."/>
        </authorList>
    </citation>
    <scope>NUCLEOTIDE SEQUENCE [LARGE SCALE GENOMIC DNA]</scope>
</reference>
<evidence type="ECO:0000313" key="1">
    <source>
        <dbReference type="EMBL" id="KKS70455.1"/>
    </source>
</evidence>
<gene>
    <name evidence="1" type="ORF">UV42_C0053G0001</name>
</gene>
<evidence type="ECO:0000313" key="2">
    <source>
        <dbReference type="Proteomes" id="UP000033867"/>
    </source>
</evidence>
<organism evidence="1 2">
    <name type="scientific">Candidatus Magasanikbacteria bacterium GW2011_GWE2_42_7</name>
    <dbReference type="NCBI Taxonomy" id="1619052"/>
    <lineage>
        <taxon>Bacteria</taxon>
        <taxon>Candidatus Magasanikiibacteriota</taxon>
    </lineage>
</organism>